<dbReference type="Proteomes" id="UP000635384">
    <property type="component" value="Unassembled WGS sequence"/>
</dbReference>
<keyword evidence="7" id="KW-1185">Reference proteome</keyword>
<reference evidence="6 7" key="1">
    <citation type="submission" date="2020-09" db="EMBL/GenBank/DDBJ databases">
        <authorList>
            <person name="Yoon J.-W."/>
        </authorList>
    </citation>
    <scope>NUCLEOTIDE SEQUENCE [LARGE SCALE GENOMIC DNA]</scope>
    <source>
        <strain evidence="6 7">KMU-140</strain>
    </source>
</reference>
<feature type="short sequence motif" description="Nudix box" evidence="4">
    <location>
        <begin position="47"/>
        <end position="68"/>
    </location>
</feature>
<dbReference type="EMBL" id="JACXLC010000001">
    <property type="protein sequence ID" value="MBD2841635.1"/>
    <property type="molecule type" value="Genomic_DNA"/>
</dbReference>
<dbReference type="PANTHER" id="PTHR43046:SF14">
    <property type="entry name" value="MUTT_NUDIX FAMILY PROTEIN"/>
    <property type="match status" value="1"/>
</dbReference>
<dbReference type="HAMAP" id="MF_00298">
    <property type="entry name" value="Nudix_RppH"/>
    <property type="match status" value="1"/>
</dbReference>
<dbReference type="SUPFAM" id="SSF55811">
    <property type="entry name" value="Nudix"/>
    <property type="match status" value="1"/>
</dbReference>
<evidence type="ECO:0000259" key="5">
    <source>
        <dbReference type="PROSITE" id="PS51462"/>
    </source>
</evidence>
<protein>
    <recommendedName>
        <fullName evidence="4">RNA pyrophosphohydrolase</fullName>
        <ecNumber evidence="4">3.6.1.-</ecNumber>
    </recommendedName>
    <alternativeName>
        <fullName evidence="4">(Di)nucleoside polyphosphate hydrolase</fullName>
    </alternativeName>
</protein>
<evidence type="ECO:0000256" key="2">
    <source>
        <dbReference type="ARBA" id="ARBA00001946"/>
    </source>
</evidence>
<evidence type="ECO:0000313" key="7">
    <source>
        <dbReference type="Proteomes" id="UP000635384"/>
    </source>
</evidence>
<comment type="cofactor">
    <cofactor evidence="1">
        <name>Mn(2+)</name>
        <dbReference type="ChEBI" id="CHEBI:29035"/>
    </cofactor>
</comment>
<dbReference type="Gene3D" id="3.90.79.10">
    <property type="entry name" value="Nucleoside Triphosphate Pyrophosphohydrolase"/>
    <property type="match status" value="1"/>
</dbReference>
<sequence>MAEMPSEASELPYRPCAGFMLVNRERRVFVGERINPRTHGFWQMPQGGIDPGEDPQTAALRELEEETGIGADLVEIVAPASRPLHYDLPPDLLGNVWKGKYRGQIQHWYLGRFMGDETHIDLETHHPAEFRAYKWVEPQLLPDLIVPFKREVYTALVAEFAPLI</sequence>
<dbReference type="PROSITE" id="PS00893">
    <property type="entry name" value="NUDIX_BOX"/>
    <property type="match status" value="1"/>
</dbReference>
<dbReference type="EC" id="3.6.1.-" evidence="4"/>
<name>A0ABR8KQ58_9SPHN</name>
<dbReference type="PANTHER" id="PTHR43046">
    <property type="entry name" value="GDP-MANNOSE MANNOSYL HYDROLASE"/>
    <property type="match status" value="1"/>
</dbReference>
<dbReference type="Pfam" id="PF00293">
    <property type="entry name" value="NUDIX"/>
    <property type="match status" value="1"/>
</dbReference>
<dbReference type="InterPro" id="IPR020476">
    <property type="entry name" value="Nudix_hydrolase"/>
</dbReference>
<dbReference type="RefSeq" id="WP_190787157.1">
    <property type="nucleotide sequence ID" value="NZ_JACXLC010000001.1"/>
</dbReference>
<evidence type="ECO:0000313" key="6">
    <source>
        <dbReference type="EMBL" id="MBD2841635.1"/>
    </source>
</evidence>
<dbReference type="InterPro" id="IPR000086">
    <property type="entry name" value="NUDIX_hydrolase_dom"/>
</dbReference>
<comment type="caution">
    <text evidence="6">The sequence shown here is derived from an EMBL/GenBank/DDBJ whole genome shotgun (WGS) entry which is preliminary data.</text>
</comment>
<comment type="similarity">
    <text evidence="4">Belongs to the Nudix hydrolase family. RppH subfamily.</text>
</comment>
<organism evidence="6 7">
    <name type="scientific">Erythrobacter rubeus</name>
    <dbReference type="NCBI Taxonomy" id="2760803"/>
    <lineage>
        <taxon>Bacteria</taxon>
        <taxon>Pseudomonadati</taxon>
        <taxon>Pseudomonadota</taxon>
        <taxon>Alphaproteobacteria</taxon>
        <taxon>Sphingomonadales</taxon>
        <taxon>Erythrobacteraceae</taxon>
        <taxon>Erythrobacter/Porphyrobacter group</taxon>
        <taxon>Erythrobacter</taxon>
    </lineage>
</organism>
<evidence type="ECO:0000256" key="4">
    <source>
        <dbReference type="HAMAP-Rule" id="MF_00298"/>
    </source>
</evidence>
<dbReference type="CDD" id="cd03671">
    <property type="entry name" value="NUDIX_Ap4A_hydrolase_plant_like"/>
    <property type="match status" value="1"/>
</dbReference>
<evidence type="ECO:0000256" key="3">
    <source>
        <dbReference type="ARBA" id="ARBA00022801"/>
    </source>
</evidence>
<comment type="cofactor">
    <cofactor evidence="2">
        <name>Mg(2+)</name>
        <dbReference type="ChEBI" id="CHEBI:18420"/>
    </cofactor>
</comment>
<dbReference type="GO" id="GO:0016787">
    <property type="term" value="F:hydrolase activity"/>
    <property type="evidence" value="ECO:0007669"/>
    <property type="project" value="UniProtKB-KW"/>
</dbReference>
<gene>
    <name evidence="4" type="primary">rppH</name>
    <name evidence="4" type="synonym">nudH</name>
    <name evidence="6" type="ORF">IB285_05100</name>
</gene>
<keyword evidence="3 4" id="KW-0378">Hydrolase</keyword>
<dbReference type="InterPro" id="IPR022927">
    <property type="entry name" value="RppH"/>
</dbReference>
<comment type="function">
    <text evidence="4">Accelerates the degradation of transcripts by removing pyrophosphate from the 5'-end of triphosphorylated RNA, leading to a more labile monophosphorylated state that can stimulate subsequent ribonuclease cleavage.</text>
</comment>
<dbReference type="PROSITE" id="PS51462">
    <property type="entry name" value="NUDIX"/>
    <property type="match status" value="1"/>
</dbReference>
<feature type="domain" description="Nudix hydrolase" evidence="5">
    <location>
        <begin position="12"/>
        <end position="158"/>
    </location>
</feature>
<comment type="cofactor">
    <cofactor evidence="4">
        <name>a divalent metal cation</name>
        <dbReference type="ChEBI" id="CHEBI:60240"/>
    </cofactor>
</comment>
<proteinExistence type="inferred from homology"/>
<accession>A0ABR8KQ58</accession>
<evidence type="ECO:0000256" key="1">
    <source>
        <dbReference type="ARBA" id="ARBA00001936"/>
    </source>
</evidence>
<dbReference type="NCBIfam" id="NF001938">
    <property type="entry name" value="PRK00714.1-5"/>
    <property type="match status" value="1"/>
</dbReference>
<dbReference type="PRINTS" id="PR00502">
    <property type="entry name" value="NUDIXFAMILY"/>
</dbReference>
<dbReference type="InterPro" id="IPR015797">
    <property type="entry name" value="NUDIX_hydrolase-like_dom_sf"/>
</dbReference>
<dbReference type="InterPro" id="IPR020084">
    <property type="entry name" value="NUDIX_hydrolase_CS"/>
</dbReference>